<comment type="caution">
    <text evidence="1">The sequence shown here is derived from an EMBL/GenBank/DDBJ whole genome shotgun (WGS) entry which is preliminary data.</text>
</comment>
<accession>A0A562SS14</accession>
<dbReference type="EMBL" id="VLLG01000005">
    <property type="protein sequence ID" value="TWI84031.1"/>
    <property type="molecule type" value="Genomic_DNA"/>
</dbReference>
<gene>
    <name evidence="1" type="ORF">LX66_4393</name>
</gene>
<sequence>MSEKKHLFKDGTWAYRSFYNDPKLSTPLDKLELGTAELVIDIGDEGRISGKIGGQGWHLELDGYKDDGNPSTLKFRGKGEVSGHPWIYDYLCYTVPHIEDGKDQVPALVGAVTRVIPHPGSDGTIHPAGVVGSFYAVLQAR</sequence>
<dbReference type="AlphaFoldDB" id="A0A562SS14"/>
<evidence type="ECO:0000313" key="1">
    <source>
        <dbReference type="EMBL" id="TWI84031.1"/>
    </source>
</evidence>
<reference evidence="1 2" key="1">
    <citation type="journal article" date="2013" name="Stand. Genomic Sci.">
        <title>Genomic Encyclopedia of Type Strains, Phase I: The one thousand microbial genomes (KMG-I) project.</title>
        <authorList>
            <person name="Kyrpides N.C."/>
            <person name="Woyke T."/>
            <person name="Eisen J.A."/>
            <person name="Garrity G."/>
            <person name="Lilburn T.G."/>
            <person name="Beck B.J."/>
            <person name="Whitman W.B."/>
            <person name="Hugenholtz P."/>
            <person name="Klenk H.P."/>
        </authorList>
    </citation>
    <scope>NUCLEOTIDE SEQUENCE [LARGE SCALE GENOMIC DNA]</scope>
    <source>
        <strain evidence="1 2">DSM 13484</strain>
    </source>
</reference>
<dbReference type="Proteomes" id="UP000316778">
    <property type="component" value="Unassembled WGS sequence"/>
</dbReference>
<protein>
    <submittedName>
        <fullName evidence="1">Uncharacterized protein</fullName>
    </submittedName>
</protein>
<organism evidence="1 2">
    <name type="scientific">Chitinophaga japonensis</name>
    <name type="common">Flexibacter japonensis</name>
    <dbReference type="NCBI Taxonomy" id="104662"/>
    <lineage>
        <taxon>Bacteria</taxon>
        <taxon>Pseudomonadati</taxon>
        <taxon>Bacteroidota</taxon>
        <taxon>Chitinophagia</taxon>
        <taxon>Chitinophagales</taxon>
        <taxon>Chitinophagaceae</taxon>
        <taxon>Chitinophaga</taxon>
    </lineage>
</organism>
<evidence type="ECO:0000313" key="2">
    <source>
        <dbReference type="Proteomes" id="UP000316778"/>
    </source>
</evidence>
<dbReference type="OrthoDB" id="670612at2"/>
<name>A0A562SS14_CHIJA</name>
<keyword evidence="2" id="KW-1185">Reference proteome</keyword>
<proteinExistence type="predicted"/>
<dbReference type="RefSeq" id="WP_145717548.1">
    <property type="nucleotide sequence ID" value="NZ_BAAAFY010000002.1"/>
</dbReference>